<keyword evidence="11" id="KW-1185">Reference proteome</keyword>
<dbReference type="InterPro" id="IPR050378">
    <property type="entry name" value="Metallo-dep_Hydrolases_sf"/>
</dbReference>
<comment type="similarity">
    <text evidence="2">Belongs to the metallo-dependent hydrolases superfamily. Hydantoinase/dihydropyrimidinase family.</text>
</comment>
<dbReference type="CDD" id="cd01314">
    <property type="entry name" value="D-HYD"/>
    <property type="match status" value="1"/>
</dbReference>
<dbReference type="GO" id="GO:0005829">
    <property type="term" value="C:cytosol"/>
    <property type="evidence" value="ECO:0007669"/>
    <property type="project" value="TreeGrafter"/>
</dbReference>
<sequence length="517" mass="55730">MGLIGITLAIAVFLASSSPVLSENILIKGGTVVNADRAFKADVVVKGGLIEAVGPGLKAPKGAKVVDATGKYVMPGGIDPHTHLEFPFMGQVSNETFLSGERAALAGGTTFHIDFALQWEGSLKKGLAEWKRKAQRAISDYGFHMAINKWTSETAAEMAEMVREGINSFKFFMAYKGALMVSDELFLDGLLACKKLGALPMVHGENGDAIALAQKLTIEKGITGPEGHSISRPSYLEGEATGRAVKLARLLNVPLYVVHVMSKDAIEAIEEGHRAGQRLWGEAVAGAISLTDEPCWDPDFKIAAAHVISPPLRSREHQTAVKAALAGGSLQLIGTDHCGWNTTQKAVGRHDFRILPNGIHGIEERLHTAWEDLVNAGLITPPDFVRLTSAEAAKIFNLYPQKGVIAAGSDADIIVLDPSVTHKISVATHHSSLDMNVFEGKTVHGKVTTTISRGRLAWDGKDILLEPGSGRYVRMEPFAPHVYGGLDEQEKRWIGERFPYGPAPVKRVGDKPPRDEL</sequence>
<dbReference type="InterPro" id="IPR006680">
    <property type="entry name" value="Amidohydro-rel"/>
</dbReference>
<dbReference type="NCBIfam" id="TIGR02033">
    <property type="entry name" value="D-hydantoinase"/>
    <property type="match status" value="1"/>
</dbReference>
<comment type="cofactor">
    <cofactor evidence="1">
        <name>Zn(2+)</name>
        <dbReference type="ChEBI" id="CHEBI:29105"/>
    </cofactor>
</comment>
<evidence type="ECO:0000256" key="8">
    <source>
        <dbReference type="SAM" id="SignalP"/>
    </source>
</evidence>
<dbReference type="Proteomes" id="UP001489004">
    <property type="component" value="Unassembled WGS sequence"/>
</dbReference>
<evidence type="ECO:0000256" key="4">
    <source>
        <dbReference type="ARBA" id="ARBA00022801"/>
    </source>
</evidence>
<evidence type="ECO:0000313" key="11">
    <source>
        <dbReference type="Proteomes" id="UP001489004"/>
    </source>
</evidence>
<evidence type="ECO:0000313" key="10">
    <source>
        <dbReference type="EMBL" id="KAK9815420.1"/>
    </source>
</evidence>
<name>A0AAW1Q3N6_9CHLO</name>
<dbReference type="Gene3D" id="3.20.20.140">
    <property type="entry name" value="Metal-dependent hydrolases"/>
    <property type="match status" value="1"/>
</dbReference>
<comment type="catalytic activity">
    <reaction evidence="5">
        <text>5,6-dihydrouracil + H2O = 3-(carbamoylamino)propanoate + H(+)</text>
        <dbReference type="Rhea" id="RHEA:16121"/>
        <dbReference type="ChEBI" id="CHEBI:11892"/>
        <dbReference type="ChEBI" id="CHEBI:15377"/>
        <dbReference type="ChEBI" id="CHEBI:15378"/>
        <dbReference type="ChEBI" id="CHEBI:15901"/>
        <dbReference type="EC" id="3.5.2.2"/>
    </reaction>
</comment>
<dbReference type="GO" id="GO:0006208">
    <property type="term" value="P:pyrimidine nucleobase catabolic process"/>
    <property type="evidence" value="ECO:0007669"/>
    <property type="project" value="TreeGrafter"/>
</dbReference>
<dbReference type="PANTHER" id="PTHR11647:SF1">
    <property type="entry name" value="COLLAPSIN RESPONSE MEDIATOR PROTEIN"/>
    <property type="match status" value="1"/>
</dbReference>
<protein>
    <recommendedName>
        <fullName evidence="6">dihydropyrimidinase</fullName>
        <ecNumber evidence="6">3.5.2.2</ecNumber>
    </recommendedName>
</protein>
<dbReference type="EC" id="3.5.2.2" evidence="6"/>
<dbReference type="FunFam" id="3.20.20.140:FF:000076">
    <property type="entry name" value="Dihydropyrimidinase like 2"/>
    <property type="match status" value="1"/>
</dbReference>
<dbReference type="InterPro" id="IPR011778">
    <property type="entry name" value="Hydantoinase/dihydroPyrase"/>
</dbReference>
<evidence type="ECO:0000256" key="6">
    <source>
        <dbReference type="ARBA" id="ARBA00039113"/>
    </source>
</evidence>
<keyword evidence="8" id="KW-0732">Signal</keyword>
<dbReference type="Pfam" id="PF01979">
    <property type="entry name" value="Amidohydro_1"/>
    <property type="match status" value="1"/>
</dbReference>
<evidence type="ECO:0000256" key="7">
    <source>
        <dbReference type="PIRSR" id="PIRSR611778-50"/>
    </source>
</evidence>
<feature type="modified residue" description="N6-carboxylysine" evidence="7">
    <location>
        <position position="170"/>
    </location>
</feature>
<dbReference type="AlphaFoldDB" id="A0AAW1Q3N6"/>
<dbReference type="SUPFAM" id="SSF51556">
    <property type="entry name" value="Metallo-dependent hydrolases"/>
    <property type="match status" value="1"/>
</dbReference>
<dbReference type="SUPFAM" id="SSF51338">
    <property type="entry name" value="Composite domain of metallo-dependent hydrolases"/>
    <property type="match status" value="1"/>
</dbReference>
<evidence type="ECO:0000256" key="5">
    <source>
        <dbReference type="ARBA" id="ARBA00036696"/>
    </source>
</evidence>
<keyword evidence="4" id="KW-0378">Hydrolase</keyword>
<dbReference type="GO" id="GO:0046872">
    <property type="term" value="F:metal ion binding"/>
    <property type="evidence" value="ECO:0007669"/>
    <property type="project" value="UniProtKB-KW"/>
</dbReference>
<dbReference type="Gene3D" id="2.30.40.10">
    <property type="entry name" value="Urease, subunit C, domain 1"/>
    <property type="match status" value="1"/>
</dbReference>
<evidence type="ECO:0000256" key="1">
    <source>
        <dbReference type="ARBA" id="ARBA00001947"/>
    </source>
</evidence>
<dbReference type="PANTHER" id="PTHR11647">
    <property type="entry name" value="HYDRANTOINASE/DIHYDROPYRIMIDINASE FAMILY MEMBER"/>
    <property type="match status" value="1"/>
</dbReference>
<keyword evidence="3" id="KW-0479">Metal-binding</keyword>
<accession>A0AAW1Q3N6</accession>
<evidence type="ECO:0000256" key="3">
    <source>
        <dbReference type="ARBA" id="ARBA00022723"/>
    </source>
</evidence>
<comment type="PTM">
    <text evidence="7">Carbamylation allows a single lysine to coordinate two divalent metal cations.</text>
</comment>
<gene>
    <name evidence="10" type="ORF">WJX72_003386</name>
</gene>
<organism evidence="10 11">
    <name type="scientific">[Myrmecia] bisecta</name>
    <dbReference type="NCBI Taxonomy" id="41462"/>
    <lineage>
        <taxon>Eukaryota</taxon>
        <taxon>Viridiplantae</taxon>
        <taxon>Chlorophyta</taxon>
        <taxon>core chlorophytes</taxon>
        <taxon>Trebouxiophyceae</taxon>
        <taxon>Trebouxiales</taxon>
        <taxon>Trebouxiaceae</taxon>
        <taxon>Myrmecia</taxon>
    </lineage>
</organism>
<reference evidence="10 11" key="1">
    <citation type="journal article" date="2024" name="Nat. Commun.">
        <title>Phylogenomics reveals the evolutionary origins of lichenization in chlorophyte algae.</title>
        <authorList>
            <person name="Puginier C."/>
            <person name="Libourel C."/>
            <person name="Otte J."/>
            <person name="Skaloud P."/>
            <person name="Haon M."/>
            <person name="Grisel S."/>
            <person name="Petersen M."/>
            <person name="Berrin J.G."/>
            <person name="Delaux P.M."/>
            <person name="Dal Grande F."/>
            <person name="Keller J."/>
        </authorList>
    </citation>
    <scope>NUCLEOTIDE SEQUENCE [LARGE SCALE GENOMIC DNA]</scope>
    <source>
        <strain evidence="10 11">SAG 2043</strain>
    </source>
</reference>
<feature type="chain" id="PRO_5043721605" description="dihydropyrimidinase" evidence="8">
    <location>
        <begin position="23"/>
        <end position="517"/>
    </location>
</feature>
<feature type="signal peptide" evidence="8">
    <location>
        <begin position="1"/>
        <end position="22"/>
    </location>
</feature>
<evidence type="ECO:0000256" key="2">
    <source>
        <dbReference type="ARBA" id="ARBA00008829"/>
    </source>
</evidence>
<dbReference type="InterPro" id="IPR032466">
    <property type="entry name" value="Metal_Hydrolase"/>
</dbReference>
<comment type="caution">
    <text evidence="10">The sequence shown here is derived from an EMBL/GenBank/DDBJ whole genome shotgun (WGS) entry which is preliminary data.</text>
</comment>
<dbReference type="InterPro" id="IPR011059">
    <property type="entry name" value="Metal-dep_hydrolase_composite"/>
</dbReference>
<dbReference type="EMBL" id="JALJOR010000006">
    <property type="protein sequence ID" value="KAK9815420.1"/>
    <property type="molecule type" value="Genomic_DNA"/>
</dbReference>
<dbReference type="GO" id="GO:0004157">
    <property type="term" value="F:dihydropyrimidinase activity"/>
    <property type="evidence" value="ECO:0007669"/>
    <property type="project" value="UniProtKB-EC"/>
</dbReference>
<proteinExistence type="inferred from homology"/>
<evidence type="ECO:0000259" key="9">
    <source>
        <dbReference type="Pfam" id="PF01979"/>
    </source>
</evidence>
<feature type="domain" description="Amidohydrolase-related" evidence="9">
    <location>
        <begin position="72"/>
        <end position="456"/>
    </location>
</feature>